<dbReference type="EMBL" id="FUEG01000008">
    <property type="protein sequence ID" value="SJL07960.1"/>
    <property type="molecule type" value="Genomic_DNA"/>
</dbReference>
<sequence length="152" mass="16753">MAQAIRLDNGMGITFPCYRISTVSGSRSSQTPLPQTQRILYSVDLVSLTPTVMCPPFPLLVHPVDRLLSSVMSLAQMLGTASSSDNMAYMRLWQLRHELEELLAICVCTDIVMIHIEEPPLRSSPICSFDSFTDRCTPTGWPAIGVGTSLHL</sequence>
<name>A0A284RGT7_ARMOS</name>
<accession>A0A284RGT7</accession>
<organism evidence="1 2">
    <name type="scientific">Armillaria ostoyae</name>
    <name type="common">Armillaria root rot fungus</name>
    <dbReference type="NCBI Taxonomy" id="47428"/>
    <lineage>
        <taxon>Eukaryota</taxon>
        <taxon>Fungi</taxon>
        <taxon>Dikarya</taxon>
        <taxon>Basidiomycota</taxon>
        <taxon>Agaricomycotina</taxon>
        <taxon>Agaricomycetes</taxon>
        <taxon>Agaricomycetidae</taxon>
        <taxon>Agaricales</taxon>
        <taxon>Marasmiineae</taxon>
        <taxon>Physalacriaceae</taxon>
        <taxon>Armillaria</taxon>
    </lineage>
</organism>
<dbReference type="AlphaFoldDB" id="A0A284RGT7"/>
<gene>
    <name evidence="1" type="ORF">ARMOST_11318</name>
</gene>
<evidence type="ECO:0000313" key="1">
    <source>
        <dbReference type="EMBL" id="SJL07960.1"/>
    </source>
</evidence>
<proteinExistence type="predicted"/>
<keyword evidence="2" id="KW-1185">Reference proteome</keyword>
<protein>
    <submittedName>
        <fullName evidence="1">Uncharacterized protein</fullName>
    </submittedName>
</protein>
<evidence type="ECO:0000313" key="2">
    <source>
        <dbReference type="Proteomes" id="UP000219338"/>
    </source>
</evidence>
<reference evidence="2" key="1">
    <citation type="journal article" date="2017" name="Nat. Ecol. Evol.">
        <title>Genome expansion and lineage-specific genetic innovations in the forest pathogenic fungi Armillaria.</title>
        <authorList>
            <person name="Sipos G."/>
            <person name="Prasanna A.N."/>
            <person name="Walter M.C."/>
            <person name="O'Connor E."/>
            <person name="Balint B."/>
            <person name="Krizsan K."/>
            <person name="Kiss B."/>
            <person name="Hess J."/>
            <person name="Varga T."/>
            <person name="Slot J."/>
            <person name="Riley R."/>
            <person name="Boka B."/>
            <person name="Rigling D."/>
            <person name="Barry K."/>
            <person name="Lee J."/>
            <person name="Mihaltcheva S."/>
            <person name="LaButti K."/>
            <person name="Lipzen A."/>
            <person name="Waldron R."/>
            <person name="Moloney N.M."/>
            <person name="Sperisen C."/>
            <person name="Kredics L."/>
            <person name="Vagvoelgyi C."/>
            <person name="Patrignani A."/>
            <person name="Fitzpatrick D."/>
            <person name="Nagy I."/>
            <person name="Doyle S."/>
            <person name="Anderson J.B."/>
            <person name="Grigoriev I.V."/>
            <person name="Gueldener U."/>
            <person name="Muensterkoetter M."/>
            <person name="Nagy L.G."/>
        </authorList>
    </citation>
    <scope>NUCLEOTIDE SEQUENCE [LARGE SCALE GENOMIC DNA]</scope>
    <source>
        <strain evidence="2">C18/9</strain>
    </source>
</reference>
<dbReference type="Proteomes" id="UP000219338">
    <property type="component" value="Unassembled WGS sequence"/>
</dbReference>